<dbReference type="Proteomes" id="UP000660380">
    <property type="component" value="Unassembled WGS sequence"/>
</dbReference>
<organism evidence="1 2">
    <name type="scientific">Scytonema hofmannii FACHB-248</name>
    <dbReference type="NCBI Taxonomy" id="1842502"/>
    <lineage>
        <taxon>Bacteria</taxon>
        <taxon>Bacillati</taxon>
        <taxon>Cyanobacteriota</taxon>
        <taxon>Cyanophyceae</taxon>
        <taxon>Nostocales</taxon>
        <taxon>Scytonemataceae</taxon>
        <taxon>Scytonema</taxon>
    </lineage>
</organism>
<protein>
    <submittedName>
        <fullName evidence="1">DUF1574 family protein</fullName>
    </submittedName>
</protein>
<dbReference type="RefSeq" id="WP_029637246.1">
    <property type="nucleotide sequence ID" value="NZ_JACJTA010000086.1"/>
</dbReference>
<dbReference type="EMBL" id="JACJTA010000086">
    <property type="protein sequence ID" value="MBD2608214.1"/>
    <property type="molecule type" value="Genomic_DNA"/>
</dbReference>
<comment type="caution">
    <text evidence="1">The sequence shown here is derived from an EMBL/GenBank/DDBJ whole genome shotgun (WGS) entry which is preliminary data.</text>
</comment>
<sequence length="980" mass="109088">MKKASLERHKSLVQWVSQATGINTFGVKIQLRGNDLHILCEGRDCPQRWQTLSDLLQALQQTDLEMLTKNQEPAIYQVFVYGRTKGEKRPEWCHQVYLNQLDRHLEQVNQALIKDAEKSRINPGGAMIVSNESLARQGHPDAIARYLSETLSTLGVSVEVKVKNEQSQEKGSLEENRLWIFCQSSYTPDPSLIAEPVAQKLRDLKLVGYKDAVIASQVVGETKPDWLLRIDLTPPEVMLKEWARWGDIQAIALLLGAALSELKVTVQASLKESTLHVFCTSTAKEATPDKTACWNAIVTQLEAIAPQGILAATVYGQKTTEQQPDWIDWLNLPASQHPALSTSAMELASSGDEPAIHFLIERLLNPDLNLRLKTGGIRVLLLRKGDLLHVMCDAPICPGRKKVAPKVTQCVRQLQIPNIIGVRVYGRRAGNKEPFWNYGVDFQQRQLLAPEATPEFAATSAYVNELLPSDSSEPILRPDLTTEEIHTFVTEVARDWGATARKSLLATQLFIEQDSTEQNADYQGLKTALVWGTLGLLLTLQTDWILGQTVALTRQKPTDARVVLQSSSVNDDENQDERTAFFADTSGKKSPSATSVFNASGFTKHDNTLPRAKATATAILLAARSQMPSFNARQLDEQLALYKQRLAKTGTPPKILIIGSSRALRGIDPAALDKALATQGYHDVDVFNFGINGATAKVVDFIIRRVLEPSELPKIIIWADGSRAFNSGRDDATFQAIAASAGYQQAIQKVLASSTNDVQSATKEQQKTKAENQNVNSYQAINQSLNEALANVSATYQQRDQFKAFLSKEFKSLPIISSSQPATSDSQTTANLEEDPQQAVDFDGFLPLSIRFNPRNYYQKHPKVSGNYDNDYKSFQIVGEQDAAFQAVLEFTQAKKISLVFVNMPLTKDYLDPVRIKYEQEFQQYMTSQVANSSLIYRDLTKLFPQTSKNFSDPSHLNRFGAYEVSKKLANDPMIPWTTK</sequence>
<accession>A0ABR8GYJ8</accession>
<name>A0ABR8GYJ8_9CYAN</name>
<reference evidence="1 2" key="1">
    <citation type="journal article" date="2020" name="ISME J.">
        <title>Comparative genomics reveals insights into cyanobacterial evolution and habitat adaptation.</title>
        <authorList>
            <person name="Chen M.Y."/>
            <person name="Teng W.K."/>
            <person name="Zhao L."/>
            <person name="Hu C.X."/>
            <person name="Zhou Y.K."/>
            <person name="Han B.P."/>
            <person name="Song L.R."/>
            <person name="Shu W.S."/>
        </authorList>
    </citation>
    <scope>NUCLEOTIDE SEQUENCE [LARGE SCALE GENOMIC DNA]</scope>
    <source>
        <strain evidence="1 2">FACHB-248</strain>
    </source>
</reference>
<proteinExistence type="predicted"/>
<evidence type="ECO:0000313" key="2">
    <source>
        <dbReference type="Proteomes" id="UP000660380"/>
    </source>
</evidence>
<evidence type="ECO:0000313" key="1">
    <source>
        <dbReference type="EMBL" id="MBD2608214.1"/>
    </source>
</evidence>
<dbReference type="SUPFAM" id="SSF52266">
    <property type="entry name" value="SGNH hydrolase"/>
    <property type="match status" value="1"/>
</dbReference>
<gene>
    <name evidence="1" type="ORF">H6G81_27795</name>
</gene>
<keyword evidence="2" id="KW-1185">Reference proteome</keyword>